<dbReference type="InterPro" id="IPR036117">
    <property type="entry name" value="DhaL_dom_sf"/>
</dbReference>
<dbReference type="InterPro" id="IPR050270">
    <property type="entry name" value="DegV_domain_contain"/>
</dbReference>
<dbReference type="InterPro" id="IPR019986">
    <property type="entry name" value="YloV-like"/>
</dbReference>
<dbReference type="SMART" id="SM01121">
    <property type="entry name" value="Dak1_2"/>
    <property type="match status" value="1"/>
</dbReference>
<dbReference type="SUPFAM" id="SSF101473">
    <property type="entry name" value="DhaL-like"/>
    <property type="match status" value="1"/>
</dbReference>
<dbReference type="InterPro" id="IPR048394">
    <property type="entry name" value="FakA-like_M"/>
</dbReference>
<gene>
    <name evidence="2" type="ORF">HGG69_02925</name>
</gene>
<dbReference type="NCBIfam" id="TIGR03599">
    <property type="entry name" value="YloV"/>
    <property type="match status" value="1"/>
</dbReference>
<dbReference type="SMART" id="SM01120">
    <property type="entry name" value="Dak2"/>
    <property type="match status" value="1"/>
</dbReference>
<feature type="domain" description="DhaL" evidence="1">
    <location>
        <begin position="4"/>
        <end position="198"/>
    </location>
</feature>
<reference evidence="2 3" key="1">
    <citation type="submission" date="2020-04" db="EMBL/GenBank/DDBJ databases">
        <title>Novel Mycoplasma species detected in Phocoena phocoena (harbor porpoise) from the USA.</title>
        <authorList>
            <person name="Volokhov D.V."/>
        </authorList>
    </citation>
    <scope>NUCLEOTIDE SEQUENCE [LARGE SCALE GENOMIC DNA]</scope>
    <source>
        <strain evidence="2 3">Phocoena C-264-GEN</strain>
    </source>
</reference>
<dbReference type="KEGG" id="mphe:HGG69_02925"/>
<dbReference type="GO" id="GO:0006071">
    <property type="term" value="P:glycerol metabolic process"/>
    <property type="evidence" value="ECO:0007669"/>
    <property type="project" value="InterPro"/>
</dbReference>
<dbReference type="RefSeq" id="WP_169605291.1">
    <property type="nucleotide sequence ID" value="NZ_CP051481.1"/>
</dbReference>
<sequence>MNGIEWKYAMISASNNLGNFKNTVDRLNVFPVPDGDTGTNMHATINAAKEYLTNLDESQCVHIGKLTSSIAQQMLLGARGNSGVILSQIFRGFSLSLADKKTIETKDIIKAFKSAKETAYKAVLKPVEGTLLTVIRETSEYLSQLDEKTSIPELFALAYEEALKSCNNTPNLLPVLKEVGVVDSGGYGLVKIIEGLSLFFQNKPVELSDQGEESDINALISETEIFEGEFGYCTEFIINLDKPNKFNKEYLIKKLEKIGNSLVVVNDESYLKVHIHALKPGNVLNSVQSLGEFIKIKIENMTQQANNSKKHVEKERSKKSTGVTQEIDMNEIISAKSGLISCHSGRGMSNIAKEFGAHWIIEGGQTNNPSTKDIIEAINKIEAETIFILPNNSNIILSAQQAAQIVENEKNVVIIPTKTQVEGINAVMNFNEENLALDNEENMLDAIKSTKSAEVTYAVKNTKIDGMKIKKGQFLAITDHKVLSTHRDANEAAIALFDELIDENSEMVTIYYGQDASESDANELKNYIESTYDVEVEIYNGEQALYPYFISVE</sequence>
<dbReference type="AlphaFoldDB" id="A0A858U468"/>
<keyword evidence="3" id="KW-1185">Reference proteome</keyword>
<dbReference type="GO" id="GO:0004371">
    <property type="term" value="F:glycerone kinase activity"/>
    <property type="evidence" value="ECO:0007669"/>
    <property type="project" value="InterPro"/>
</dbReference>
<dbReference type="Pfam" id="PF02734">
    <property type="entry name" value="Dak2"/>
    <property type="match status" value="1"/>
</dbReference>
<dbReference type="InterPro" id="IPR033470">
    <property type="entry name" value="FakA-like_C"/>
</dbReference>
<dbReference type="Pfam" id="PF13684">
    <property type="entry name" value="FakA-like_C"/>
    <property type="match status" value="1"/>
</dbReference>
<dbReference type="PANTHER" id="PTHR33434:SF4">
    <property type="entry name" value="PHOSPHATASE PROTEIN"/>
    <property type="match status" value="1"/>
</dbReference>
<dbReference type="Proteomes" id="UP000501060">
    <property type="component" value="Chromosome"/>
</dbReference>
<accession>A0A858U468</accession>
<dbReference type="Pfam" id="PF21645">
    <property type="entry name" value="FakA-like_M"/>
    <property type="match status" value="1"/>
</dbReference>
<dbReference type="InterPro" id="IPR004007">
    <property type="entry name" value="DhaL_dom"/>
</dbReference>
<proteinExistence type="predicted"/>
<evidence type="ECO:0000313" key="3">
    <source>
        <dbReference type="Proteomes" id="UP000501060"/>
    </source>
</evidence>
<dbReference type="PROSITE" id="PS51480">
    <property type="entry name" value="DHAL"/>
    <property type="match status" value="1"/>
</dbReference>
<name>A0A858U468_9MOLU</name>
<dbReference type="EMBL" id="CP051481">
    <property type="protein sequence ID" value="QJG67242.1"/>
    <property type="molecule type" value="Genomic_DNA"/>
</dbReference>
<organism evidence="2 3">
    <name type="scientific">Mycoplasma phocoenae</name>
    <dbReference type="NCBI Taxonomy" id="754517"/>
    <lineage>
        <taxon>Bacteria</taxon>
        <taxon>Bacillati</taxon>
        <taxon>Mycoplasmatota</taxon>
        <taxon>Mollicutes</taxon>
        <taxon>Mycoplasmataceae</taxon>
        <taxon>Mycoplasma</taxon>
    </lineage>
</organism>
<dbReference type="PANTHER" id="PTHR33434">
    <property type="entry name" value="DEGV DOMAIN-CONTAINING PROTEIN DR_1986-RELATED"/>
    <property type="match status" value="1"/>
</dbReference>
<evidence type="ECO:0000313" key="2">
    <source>
        <dbReference type="EMBL" id="QJG67242.1"/>
    </source>
</evidence>
<protein>
    <submittedName>
        <fullName evidence="2">DAK2 domain-containing protein</fullName>
    </submittedName>
</protein>
<evidence type="ECO:0000259" key="1">
    <source>
        <dbReference type="PROSITE" id="PS51480"/>
    </source>
</evidence>
<dbReference type="Gene3D" id="1.25.40.340">
    <property type="match status" value="1"/>
</dbReference>